<evidence type="ECO:0000313" key="3">
    <source>
        <dbReference type="Proteomes" id="UP000001194"/>
    </source>
</evidence>
<protein>
    <submittedName>
        <fullName evidence="2">Predicted protein</fullName>
    </submittedName>
</protein>
<sequence length="92" mass="9974">MMLATSILVMSGASAFKCSRVLCKIAAAFSPACCCWSSNAFNTFCQNSSPSFFSCSVWRHRPAKYLPPKCGPANQSPPPWMCNFNLCPPPSS</sequence>
<feature type="signal peptide" evidence="1">
    <location>
        <begin position="1"/>
        <end position="15"/>
    </location>
</feature>
<evidence type="ECO:0000256" key="1">
    <source>
        <dbReference type="SAM" id="SignalP"/>
    </source>
</evidence>
<accession>B0DPW9</accession>
<keyword evidence="1" id="KW-0732">Signal</keyword>
<organism evidence="3">
    <name type="scientific">Laccaria bicolor (strain S238N-H82 / ATCC MYA-4686)</name>
    <name type="common">Bicoloured deceiver</name>
    <name type="synonym">Laccaria laccata var. bicolor</name>
    <dbReference type="NCBI Taxonomy" id="486041"/>
    <lineage>
        <taxon>Eukaryota</taxon>
        <taxon>Fungi</taxon>
        <taxon>Dikarya</taxon>
        <taxon>Basidiomycota</taxon>
        <taxon>Agaricomycotina</taxon>
        <taxon>Agaricomycetes</taxon>
        <taxon>Agaricomycetidae</taxon>
        <taxon>Agaricales</taxon>
        <taxon>Agaricineae</taxon>
        <taxon>Hydnangiaceae</taxon>
        <taxon>Laccaria</taxon>
    </lineage>
</organism>
<reference evidence="2 3" key="1">
    <citation type="journal article" date="2008" name="Nature">
        <title>The genome of Laccaria bicolor provides insights into mycorrhizal symbiosis.</title>
        <authorList>
            <person name="Martin F."/>
            <person name="Aerts A."/>
            <person name="Ahren D."/>
            <person name="Brun A."/>
            <person name="Danchin E.G.J."/>
            <person name="Duchaussoy F."/>
            <person name="Gibon J."/>
            <person name="Kohler A."/>
            <person name="Lindquist E."/>
            <person name="Pereda V."/>
            <person name="Salamov A."/>
            <person name="Shapiro H.J."/>
            <person name="Wuyts J."/>
            <person name="Blaudez D."/>
            <person name="Buee M."/>
            <person name="Brokstein P."/>
            <person name="Canbaeck B."/>
            <person name="Cohen D."/>
            <person name="Courty P.E."/>
            <person name="Coutinho P.M."/>
            <person name="Delaruelle C."/>
            <person name="Detter J.C."/>
            <person name="Deveau A."/>
            <person name="DiFazio S."/>
            <person name="Duplessis S."/>
            <person name="Fraissinet-Tachet L."/>
            <person name="Lucic E."/>
            <person name="Frey-Klett P."/>
            <person name="Fourrey C."/>
            <person name="Feussner I."/>
            <person name="Gay G."/>
            <person name="Grimwood J."/>
            <person name="Hoegger P.J."/>
            <person name="Jain P."/>
            <person name="Kilaru S."/>
            <person name="Labbe J."/>
            <person name="Lin Y.C."/>
            <person name="Legue V."/>
            <person name="Le Tacon F."/>
            <person name="Marmeisse R."/>
            <person name="Melayah D."/>
            <person name="Montanini B."/>
            <person name="Muratet M."/>
            <person name="Nehls U."/>
            <person name="Niculita-Hirzel H."/>
            <person name="Oudot-Le Secq M.P."/>
            <person name="Peter M."/>
            <person name="Quesneville H."/>
            <person name="Rajashekar B."/>
            <person name="Reich M."/>
            <person name="Rouhier N."/>
            <person name="Schmutz J."/>
            <person name="Yin T."/>
            <person name="Chalot M."/>
            <person name="Henrissat B."/>
            <person name="Kuees U."/>
            <person name="Lucas S."/>
            <person name="Van de Peer Y."/>
            <person name="Podila G.K."/>
            <person name="Polle A."/>
            <person name="Pukkila P.J."/>
            <person name="Richardson P.M."/>
            <person name="Rouze P."/>
            <person name="Sanders I.R."/>
            <person name="Stajich J.E."/>
            <person name="Tunlid A."/>
            <person name="Tuskan G."/>
            <person name="Grigoriev I.V."/>
        </authorList>
    </citation>
    <scope>NUCLEOTIDE SEQUENCE [LARGE SCALE GENOMIC DNA]</scope>
    <source>
        <strain evidence="3">S238N-H82 / ATCC MYA-4686</strain>
    </source>
</reference>
<name>B0DPW9_LACBS</name>
<dbReference type="EMBL" id="DS547125">
    <property type="protein sequence ID" value="EDR03189.1"/>
    <property type="molecule type" value="Genomic_DNA"/>
</dbReference>
<evidence type="ECO:0000313" key="2">
    <source>
        <dbReference type="EMBL" id="EDR03189.1"/>
    </source>
</evidence>
<dbReference type="KEGG" id="lbc:LACBIDRAFT_307346"/>
<dbReference type="GeneID" id="6081620"/>
<dbReference type="HOGENOM" id="CLU_2413627_0_0_1"/>
<feature type="chain" id="PRO_5012903766" evidence="1">
    <location>
        <begin position="16"/>
        <end position="92"/>
    </location>
</feature>
<dbReference type="RefSeq" id="XP_001885985.1">
    <property type="nucleotide sequence ID" value="XM_001885950.1"/>
</dbReference>
<dbReference type="Proteomes" id="UP000001194">
    <property type="component" value="Unassembled WGS sequence"/>
</dbReference>
<dbReference type="InParanoid" id="B0DPW9"/>
<keyword evidence="3" id="KW-1185">Reference proteome</keyword>
<gene>
    <name evidence="2" type="ORF">LACBIDRAFT_307346</name>
</gene>
<proteinExistence type="predicted"/>
<dbReference type="AlphaFoldDB" id="B0DPW9"/>